<keyword evidence="3" id="KW-1185">Reference proteome</keyword>
<dbReference type="EMBL" id="BJMH01000022">
    <property type="protein sequence ID" value="GEB34393.1"/>
    <property type="molecule type" value="Genomic_DNA"/>
</dbReference>
<proteinExistence type="predicted"/>
<dbReference type="AlphaFoldDB" id="A0A4Y3PLT3"/>
<dbReference type="RefSeq" id="WP_167470311.1">
    <property type="nucleotide sequence ID" value="NZ_BJMH01000022.1"/>
</dbReference>
<name>A0A4Y3PLT3_BREPA</name>
<protein>
    <submittedName>
        <fullName evidence="2">Uncharacterized protein</fullName>
    </submittedName>
</protein>
<comment type="caution">
    <text evidence="2">The sequence shown here is derived from an EMBL/GenBank/DDBJ whole genome shotgun (WGS) entry which is preliminary data.</text>
</comment>
<gene>
    <name evidence="2" type="ORF">BPA01_39730</name>
</gene>
<reference evidence="2 3" key="1">
    <citation type="submission" date="2019-06" db="EMBL/GenBank/DDBJ databases">
        <title>Whole genome shotgun sequence of Brevibacillus parabrevis NBRC 12334.</title>
        <authorList>
            <person name="Hosoyama A."/>
            <person name="Uohara A."/>
            <person name="Ohji S."/>
            <person name="Ichikawa N."/>
        </authorList>
    </citation>
    <scope>NUCLEOTIDE SEQUENCE [LARGE SCALE GENOMIC DNA]</scope>
    <source>
        <strain evidence="2 3">NBRC 12334</strain>
    </source>
</reference>
<evidence type="ECO:0000313" key="2">
    <source>
        <dbReference type="EMBL" id="GEB34393.1"/>
    </source>
</evidence>
<organism evidence="2 3">
    <name type="scientific">Brevibacillus parabrevis</name>
    <dbReference type="NCBI Taxonomy" id="54914"/>
    <lineage>
        <taxon>Bacteria</taxon>
        <taxon>Bacillati</taxon>
        <taxon>Bacillota</taxon>
        <taxon>Bacilli</taxon>
        <taxon>Bacillales</taxon>
        <taxon>Paenibacillaceae</taxon>
        <taxon>Brevibacillus</taxon>
    </lineage>
</organism>
<accession>A0A4Y3PLT3</accession>
<feature type="region of interest" description="Disordered" evidence="1">
    <location>
        <begin position="1"/>
        <end position="45"/>
    </location>
</feature>
<feature type="compositionally biased region" description="Basic and acidic residues" evidence="1">
    <location>
        <begin position="1"/>
        <end position="24"/>
    </location>
</feature>
<sequence length="45" mass="4931">MEKKSNDVNGKQESHVRQGGDSHRSKQKQPDGPVQGFSQAPKGLQ</sequence>
<dbReference type="GeneID" id="87612263"/>
<evidence type="ECO:0000313" key="3">
    <source>
        <dbReference type="Proteomes" id="UP000316882"/>
    </source>
</evidence>
<dbReference type="Proteomes" id="UP000316882">
    <property type="component" value="Unassembled WGS sequence"/>
</dbReference>
<evidence type="ECO:0000256" key="1">
    <source>
        <dbReference type="SAM" id="MobiDB-lite"/>
    </source>
</evidence>